<keyword evidence="1" id="KW-0808">Transferase</keyword>
<comment type="caution">
    <text evidence="1">The sequence shown here is derived from an EMBL/GenBank/DDBJ whole genome shotgun (WGS) entry which is preliminary data.</text>
</comment>
<dbReference type="EMBL" id="SMOG01000014">
    <property type="protein sequence ID" value="TDF72846.1"/>
    <property type="molecule type" value="Genomic_DNA"/>
</dbReference>
<reference evidence="1" key="1">
    <citation type="submission" date="2019-03" db="EMBL/GenBank/DDBJ databases">
        <title>Candidatus Syntrophosphaera thermopropionivorans: a novel player in syntrophic propionate oxidation during anaerobic digestion.</title>
        <authorList>
            <person name="Dyksma S."/>
        </authorList>
    </citation>
    <scope>NUCLEOTIDE SEQUENCE</scope>
    <source>
        <strain evidence="1">W5</strain>
    </source>
</reference>
<keyword evidence="2" id="KW-1185">Reference proteome</keyword>
<evidence type="ECO:0000313" key="1">
    <source>
        <dbReference type="EMBL" id="TDF72846.1"/>
    </source>
</evidence>
<dbReference type="Proteomes" id="UP000294588">
    <property type="component" value="Unassembled WGS sequence"/>
</dbReference>
<proteinExistence type="predicted"/>
<sequence length="368" mass="40912">MKVPLLDLQAQYEPIMSKVKAAIDEVIAENDFILGHQVKEFEDKMANYLGIKYAIGCASGTDALVLAVQATGIGADDEVITTPFTFFATASSIWRNGAKPRFVDINPGTFNLDVEKLEAAITDKTRAIMPVHLFGQACDMTRIMEIAEKYNLKVIEDNAQGIGCTWDGKMSCSFGDVGTLSFFPSKNLGAMGDGGMCLTNDEELALKLRQLRVHGENPKYYHKWVGLNSRLDTIQAAVLGVKLDYLSQWSEGRRANAAFYDEQLADIPQVKTPYIHPSAVSIYNQYTIYCENRDALIHHLKGKEIGCAIYYPLPLHLQECFAELGYKKGDFPMAEKASQSVLSLPIYPELTDAQKSYVVEAIKEFYQG</sequence>
<protein>
    <submittedName>
        <fullName evidence="1">DegT/DnrJ/EryC1/StrS family aminotransferase</fullName>
    </submittedName>
</protein>
<gene>
    <name evidence="1" type="ORF">E0946_05045</name>
</gene>
<evidence type="ECO:0000313" key="2">
    <source>
        <dbReference type="Proteomes" id="UP000294588"/>
    </source>
</evidence>
<keyword evidence="1" id="KW-0032">Aminotransferase</keyword>
<accession>A0AC61QIP4</accession>
<organism evidence="1 2">
    <name type="scientific">Candidatus Syntrophosphaera thermopropionivorans</name>
    <dbReference type="NCBI Taxonomy" id="2593015"/>
    <lineage>
        <taxon>Bacteria</taxon>
        <taxon>Pseudomonadati</taxon>
        <taxon>Candidatus Cloacimonadota</taxon>
        <taxon>Candidatus Cloacimonadia</taxon>
        <taxon>Candidatus Cloacimonadales</taxon>
        <taxon>Candidatus Cloacimonadaceae</taxon>
        <taxon>Candidatus Syntrophosphaera</taxon>
    </lineage>
</organism>
<name>A0AC61QIP4_9BACT</name>